<accession>A0A0J6GGY2</accession>
<dbReference type="RefSeq" id="WP_048358669.1">
    <property type="nucleotide sequence ID" value="NZ_FNUD01000002.1"/>
</dbReference>
<dbReference type="PATRIC" id="fig|882211.3.peg.792"/>
<dbReference type="EMBL" id="FNUD01000002">
    <property type="protein sequence ID" value="SEE80942.1"/>
    <property type="molecule type" value="Genomic_DNA"/>
</dbReference>
<comment type="caution">
    <text evidence="1">The sequence shown here is derived from an EMBL/GenBank/DDBJ whole genome shotgun (WGS) entry which is preliminary data.</text>
</comment>
<reference evidence="1" key="1">
    <citation type="submission" date="2016-10" db="EMBL/GenBank/DDBJ databases">
        <authorList>
            <person name="Varghese N."/>
            <person name="Submissions S."/>
        </authorList>
    </citation>
    <scope>NUCLEOTIDE SEQUENCE [LARGE SCALE GENOMIC DNA]</scope>
    <source>
        <strain evidence="1">LMG 25555</strain>
    </source>
</reference>
<dbReference type="Gene3D" id="1.10.390.10">
    <property type="entry name" value="Neutral Protease Domain 2"/>
    <property type="match status" value="1"/>
</dbReference>
<sequence length="412" mass="45491">MPLRYKLPLGLGLLLLLGAGPLWAAQKVDLNYHVLLLPQSAQAEVQVTLAEGSAVRSLDFDLGAPGSYTDFKADGQWQLSADPAHSRGLWHPAPGKATLSYRVQLNHPRKNGSFDTRITPDWALFRGEDLIPPANLDQQDGTELVSRLEFELPKGWKSVETPWPRIGKNRFRIDDVSRLFDRPTGWMLAGNLGSRRTTLGETEVTVSAPKGQGMHRMDVLTLLTFVWPQIQAVFPRNPPKLLIVGAASPMWKGSAAARNSIYVYSGLPLVSESGSSPLLREVVQLFSGINDEPGHDWIGEGVSEYYAIELMRRAGGMSDERYLTLQRKLNAAGKGVTRLRGPQADPATVARAVTLLQALDREIRLQTHNKRSLDDVSQALMRMDKVNTQRFIQLSESVLGGPSKVLDSPLLH</sequence>
<name>A0A0J6GGY2_PSEDM</name>
<dbReference type="AlphaFoldDB" id="A0A0J6GGY2"/>
<dbReference type="OrthoDB" id="6382779at2"/>
<organism evidence="1 2">
    <name type="scientific">Pseudomonas deceptionensis</name>
    <dbReference type="NCBI Taxonomy" id="882211"/>
    <lineage>
        <taxon>Bacteria</taxon>
        <taxon>Pseudomonadati</taxon>
        <taxon>Pseudomonadota</taxon>
        <taxon>Gammaproteobacteria</taxon>
        <taxon>Pseudomonadales</taxon>
        <taxon>Pseudomonadaceae</taxon>
        <taxon>Pseudomonas</taxon>
    </lineage>
</organism>
<evidence type="ECO:0008006" key="3">
    <source>
        <dbReference type="Google" id="ProtNLM"/>
    </source>
</evidence>
<dbReference type="InterPro" id="IPR027268">
    <property type="entry name" value="Peptidase_M4/M1_CTD_sf"/>
</dbReference>
<protein>
    <recommendedName>
        <fullName evidence="3">M61 glycyl aminopeptidase</fullName>
    </recommendedName>
</protein>
<proteinExistence type="predicted"/>
<keyword evidence="2" id="KW-1185">Reference proteome</keyword>
<dbReference type="Proteomes" id="UP000183613">
    <property type="component" value="Unassembled WGS sequence"/>
</dbReference>
<evidence type="ECO:0000313" key="1">
    <source>
        <dbReference type="EMBL" id="SEE80942.1"/>
    </source>
</evidence>
<evidence type="ECO:0000313" key="2">
    <source>
        <dbReference type="Proteomes" id="UP000183613"/>
    </source>
</evidence>
<gene>
    <name evidence="1" type="ORF">SAMN04489800_2263</name>
</gene>